<organism evidence="2 3">
    <name type="scientific">Bicyclus anynana</name>
    <name type="common">Squinting bush brown butterfly</name>
    <dbReference type="NCBI Taxonomy" id="110368"/>
    <lineage>
        <taxon>Eukaryota</taxon>
        <taxon>Metazoa</taxon>
        <taxon>Ecdysozoa</taxon>
        <taxon>Arthropoda</taxon>
        <taxon>Hexapoda</taxon>
        <taxon>Insecta</taxon>
        <taxon>Pterygota</taxon>
        <taxon>Neoptera</taxon>
        <taxon>Endopterygota</taxon>
        <taxon>Lepidoptera</taxon>
        <taxon>Glossata</taxon>
        <taxon>Ditrysia</taxon>
        <taxon>Papilionoidea</taxon>
        <taxon>Nymphalidae</taxon>
        <taxon>Satyrinae</taxon>
        <taxon>Satyrini</taxon>
        <taxon>Mycalesina</taxon>
        <taxon>Bicyclus</taxon>
    </lineage>
</organism>
<dbReference type="OrthoDB" id="6918237at2759"/>
<dbReference type="RefSeq" id="XP_023934020.1">
    <property type="nucleotide sequence ID" value="XM_024078252.1"/>
</dbReference>
<feature type="compositionally biased region" description="Acidic residues" evidence="1">
    <location>
        <begin position="149"/>
        <end position="165"/>
    </location>
</feature>
<evidence type="ECO:0000256" key="1">
    <source>
        <dbReference type="SAM" id="MobiDB-lite"/>
    </source>
</evidence>
<name>A0A6J1MM38_BICAN</name>
<dbReference type="GeneID" id="112043012"/>
<evidence type="ECO:0000313" key="2">
    <source>
        <dbReference type="Proteomes" id="UP001652582"/>
    </source>
</evidence>
<dbReference type="Proteomes" id="UP001652582">
    <property type="component" value="Chromosome 1"/>
</dbReference>
<sequence length="165" mass="18278">MEEGSRPGCQLRRRRCYANSSLALNLDTGYNVNEGCSSQGTPSPSYVKLTPSTVPNSARLLQDFKNRQQSFDIQVEDCEEIEILIETDDEGDGNEEENASAVVPNRPVTPTPIQDFGTSVVYTEGPQASDFLKVKVIEQDCYTDVSDAGSDDEDDDVEEEEEKKQ</sequence>
<feature type="region of interest" description="Disordered" evidence="1">
    <location>
        <begin position="86"/>
        <end position="111"/>
    </location>
</feature>
<feature type="compositionally biased region" description="Acidic residues" evidence="1">
    <location>
        <begin position="86"/>
        <end position="98"/>
    </location>
</feature>
<dbReference type="KEGG" id="bany:112043012"/>
<gene>
    <name evidence="3 4" type="primary">LOC112043012</name>
</gene>
<reference evidence="2" key="2">
    <citation type="submission" date="2025-05" db="UniProtKB">
        <authorList>
            <consortium name="RefSeq"/>
        </authorList>
    </citation>
    <scope>NUCLEOTIDE SEQUENCE [LARGE SCALE GENOMIC DNA]</scope>
</reference>
<reference evidence="3" key="1">
    <citation type="submission" date="2025-04" db="UniProtKB">
        <authorList>
            <consortium name="RefSeq"/>
        </authorList>
    </citation>
    <scope>IDENTIFICATION</scope>
</reference>
<keyword evidence="2" id="KW-1185">Reference proteome</keyword>
<proteinExistence type="predicted"/>
<dbReference type="RefSeq" id="XP_023934018.1">
    <property type="nucleotide sequence ID" value="XM_024078250.1"/>
</dbReference>
<accession>A0A6J1MM38</accession>
<evidence type="ECO:0000313" key="3">
    <source>
        <dbReference type="RefSeq" id="XP_023934018.1"/>
    </source>
</evidence>
<protein>
    <submittedName>
        <fullName evidence="3 4">Uncharacterized protein LOC112043012 isoform X1</fullName>
    </submittedName>
</protein>
<dbReference type="AlphaFoldDB" id="A0A6J1MM38"/>
<feature type="region of interest" description="Disordered" evidence="1">
    <location>
        <begin position="144"/>
        <end position="165"/>
    </location>
</feature>
<evidence type="ECO:0000313" key="4">
    <source>
        <dbReference type="RefSeq" id="XP_023934020.1"/>
    </source>
</evidence>